<reference evidence="10 11" key="1">
    <citation type="submission" date="2019-06" db="EMBL/GenBank/DDBJ databases">
        <title>Draft genome sequence of the filamentous fungus Phialemoniopsis curvata isolated from diesel fuel.</title>
        <authorList>
            <person name="Varaljay V.A."/>
            <person name="Lyon W.J."/>
            <person name="Crouch A.L."/>
            <person name="Drake C.E."/>
            <person name="Hollomon J.M."/>
            <person name="Nadeau L.J."/>
            <person name="Nunn H.S."/>
            <person name="Stevenson B.S."/>
            <person name="Bojanowski C.L."/>
            <person name="Crookes-Goodson W.J."/>
        </authorList>
    </citation>
    <scope>NUCLEOTIDE SEQUENCE [LARGE SCALE GENOMIC DNA]</scope>
    <source>
        <strain evidence="10 11">D216</strain>
    </source>
</reference>
<feature type="compositionally biased region" description="Basic and acidic residues" evidence="8">
    <location>
        <begin position="418"/>
        <end position="427"/>
    </location>
</feature>
<dbReference type="GeneID" id="41973087"/>
<feature type="coiled-coil region" evidence="7">
    <location>
        <begin position="446"/>
        <end position="473"/>
    </location>
</feature>
<feature type="compositionally biased region" description="Low complexity" evidence="8">
    <location>
        <begin position="406"/>
        <end position="417"/>
    </location>
</feature>
<feature type="compositionally biased region" description="Basic residues" evidence="8">
    <location>
        <begin position="61"/>
        <end position="93"/>
    </location>
</feature>
<dbReference type="RefSeq" id="XP_030995651.1">
    <property type="nucleotide sequence ID" value="XM_031140184.1"/>
</dbReference>
<dbReference type="CDD" id="cd15552">
    <property type="entry name" value="PHD_PHF3_like"/>
    <property type="match status" value="1"/>
</dbReference>
<keyword evidence="11" id="KW-1185">Reference proteome</keyword>
<dbReference type="GO" id="GO:0048188">
    <property type="term" value="C:Set1C/COMPASS complex"/>
    <property type="evidence" value="ECO:0007669"/>
    <property type="project" value="InterPro"/>
</dbReference>
<evidence type="ECO:0000256" key="8">
    <source>
        <dbReference type="SAM" id="MobiDB-lite"/>
    </source>
</evidence>
<evidence type="ECO:0000256" key="3">
    <source>
        <dbReference type="ARBA" id="ARBA00022771"/>
    </source>
</evidence>
<evidence type="ECO:0000313" key="11">
    <source>
        <dbReference type="Proteomes" id="UP000319257"/>
    </source>
</evidence>
<dbReference type="PANTHER" id="PTHR46174:SF1">
    <property type="entry name" value="CXXC-TYPE ZINC FINGER PROTEIN 1"/>
    <property type="match status" value="1"/>
</dbReference>
<name>A0A507BBG1_9PEZI</name>
<dbReference type="OrthoDB" id="436852at2759"/>
<dbReference type="EMBL" id="SKBQ01000030">
    <property type="protein sequence ID" value="TPX13940.1"/>
    <property type="molecule type" value="Genomic_DNA"/>
</dbReference>
<feature type="domain" description="PHD-type" evidence="9">
    <location>
        <begin position="133"/>
        <end position="184"/>
    </location>
</feature>
<dbReference type="InParanoid" id="A0A507BBG1"/>
<keyword evidence="2" id="KW-0479">Metal-binding</keyword>
<dbReference type="SMART" id="SM00249">
    <property type="entry name" value="PHD"/>
    <property type="match status" value="1"/>
</dbReference>
<dbReference type="Pfam" id="PF00628">
    <property type="entry name" value="PHD"/>
    <property type="match status" value="1"/>
</dbReference>
<feature type="region of interest" description="Disordered" evidence="8">
    <location>
        <begin position="1"/>
        <end position="134"/>
    </location>
</feature>
<comment type="subcellular location">
    <subcellularLocation>
        <location evidence="1">Nucleus</location>
    </subcellularLocation>
</comment>
<dbReference type="Proteomes" id="UP000319257">
    <property type="component" value="Unassembled WGS sequence"/>
</dbReference>
<keyword evidence="4" id="KW-0862">Zinc</keyword>
<gene>
    <name evidence="10" type="ORF">E0L32_005640</name>
</gene>
<feature type="region of interest" description="Disordered" evidence="8">
    <location>
        <begin position="386"/>
        <end position="436"/>
    </location>
</feature>
<protein>
    <recommendedName>
        <fullName evidence="9">PHD-type domain-containing protein</fullName>
    </recommendedName>
</protein>
<keyword evidence="7" id="KW-0175">Coiled coil</keyword>
<dbReference type="PANTHER" id="PTHR46174">
    <property type="entry name" value="CXXC-TYPE ZINC FINGER PROTEIN 1"/>
    <property type="match status" value="1"/>
</dbReference>
<dbReference type="InterPro" id="IPR001965">
    <property type="entry name" value="Znf_PHD"/>
</dbReference>
<keyword evidence="3 6" id="KW-0863">Zinc-finger</keyword>
<dbReference type="InterPro" id="IPR011011">
    <property type="entry name" value="Znf_FYVE_PHD"/>
</dbReference>
<dbReference type="STRING" id="1093900.A0A507BBG1"/>
<evidence type="ECO:0000313" key="10">
    <source>
        <dbReference type="EMBL" id="TPX13940.1"/>
    </source>
</evidence>
<keyword evidence="5" id="KW-0539">Nucleus</keyword>
<dbReference type="InterPro" id="IPR013083">
    <property type="entry name" value="Znf_RING/FYVE/PHD"/>
</dbReference>
<evidence type="ECO:0000256" key="1">
    <source>
        <dbReference type="ARBA" id="ARBA00004123"/>
    </source>
</evidence>
<dbReference type="PROSITE" id="PS50016">
    <property type="entry name" value="ZF_PHD_2"/>
    <property type="match status" value="1"/>
</dbReference>
<feature type="compositionally biased region" description="Low complexity" evidence="8">
    <location>
        <begin position="31"/>
        <end position="50"/>
    </location>
</feature>
<dbReference type="InterPro" id="IPR019786">
    <property type="entry name" value="Zinc_finger_PHD-type_CS"/>
</dbReference>
<dbReference type="InterPro" id="IPR019787">
    <property type="entry name" value="Znf_PHD-finger"/>
</dbReference>
<dbReference type="GO" id="GO:0008270">
    <property type="term" value="F:zinc ion binding"/>
    <property type="evidence" value="ECO:0007669"/>
    <property type="project" value="UniProtKB-KW"/>
</dbReference>
<feature type="region of interest" description="Disordered" evidence="8">
    <location>
        <begin position="489"/>
        <end position="515"/>
    </location>
</feature>
<evidence type="ECO:0000256" key="5">
    <source>
        <dbReference type="ARBA" id="ARBA00023242"/>
    </source>
</evidence>
<evidence type="ECO:0000259" key="9">
    <source>
        <dbReference type="PROSITE" id="PS50016"/>
    </source>
</evidence>
<organism evidence="10 11">
    <name type="scientific">Thyridium curvatum</name>
    <dbReference type="NCBI Taxonomy" id="1093900"/>
    <lineage>
        <taxon>Eukaryota</taxon>
        <taxon>Fungi</taxon>
        <taxon>Dikarya</taxon>
        <taxon>Ascomycota</taxon>
        <taxon>Pezizomycotina</taxon>
        <taxon>Sordariomycetes</taxon>
        <taxon>Sordariomycetidae</taxon>
        <taxon>Thyridiales</taxon>
        <taxon>Thyridiaceae</taxon>
        <taxon>Thyridium</taxon>
    </lineage>
</organism>
<evidence type="ECO:0000256" key="7">
    <source>
        <dbReference type="SAM" id="Coils"/>
    </source>
</evidence>
<evidence type="ECO:0000256" key="6">
    <source>
        <dbReference type="PROSITE-ProRule" id="PRU00146"/>
    </source>
</evidence>
<dbReference type="AlphaFoldDB" id="A0A507BBG1"/>
<dbReference type="SUPFAM" id="SSF57903">
    <property type="entry name" value="FYVE/PHD zinc finger"/>
    <property type="match status" value="1"/>
</dbReference>
<feature type="compositionally biased region" description="Acidic residues" evidence="8">
    <location>
        <begin position="110"/>
        <end position="130"/>
    </location>
</feature>
<dbReference type="InterPro" id="IPR037869">
    <property type="entry name" value="Spp1/CFP1"/>
</dbReference>
<dbReference type="GO" id="GO:0045893">
    <property type="term" value="P:positive regulation of DNA-templated transcription"/>
    <property type="evidence" value="ECO:0007669"/>
    <property type="project" value="TreeGrafter"/>
</dbReference>
<feature type="compositionally biased region" description="Polar residues" evidence="8">
    <location>
        <begin position="1"/>
        <end position="26"/>
    </location>
</feature>
<feature type="compositionally biased region" description="Gly residues" evidence="8">
    <location>
        <begin position="396"/>
        <end position="405"/>
    </location>
</feature>
<dbReference type="PROSITE" id="PS01359">
    <property type="entry name" value="ZF_PHD_1"/>
    <property type="match status" value="1"/>
</dbReference>
<dbReference type="Gene3D" id="3.30.40.10">
    <property type="entry name" value="Zinc/RING finger domain, C3HC4 (zinc finger)"/>
    <property type="match status" value="1"/>
</dbReference>
<accession>A0A507BBG1</accession>
<evidence type="ECO:0000256" key="2">
    <source>
        <dbReference type="ARBA" id="ARBA00022723"/>
    </source>
</evidence>
<comment type="caution">
    <text evidence="10">The sequence shown here is derived from an EMBL/GenBank/DDBJ whole genome shotgun (WGS) entry which is preliminary data.</text>
</comment>
<proteinExistence type="predicted"/>
<evidence type="ECO:0000256" key="4">
    <source>
        <dbReference type="ARBA" id="ARBA00022833"/>
    </source>
</evidence>
<sequence>MDVESSSPQAITKLSSHTAESRSSGTKGDDAAAVAAVAAVAAAAAAPSAAGSDGEMAKSAPSKRKKGTATAVKGKKPKGGGVAKKSKGASNKKAKNDSGHALPSSSPRDSDDEDDDDDDEEEASDGDEESDHGPYCICRGPDDHRWMISCDGCEDWFHGECVKISKEVGENLIQSYICPNCTDGKDYVTRYKKTCSLKGCLKPARIYGLNAAAVRGDSSGGNNNNNNSSLFCSREHRDQWWDRQVASLPKLSKRDNEYRLTQEEFTGLLASSSRSDVSWKLGDEPFHVPADFWDTVDQDQVLTAEERHILSASSADRLKLGEETVLCKKMLELLDMANDRHRAAVAAGHLEKNACGYDSRLDAVNAMAQFEAFVKSPEGEAVFKAGRLEAPPPPSGGGSGGGGADGAAAPGDDGSGSSKDKDKDRNPATDGMCRRRKCNGHAGWFHTHARQAKAQMKELAREAKERLDREERVRNGAAVRYFRKKHERNSVTAAAPLDPRLDCRPSLKGGGFGYE</sequence>